<reference evidence="2 3" key="1">
    <citation type="journal article" date="2014" name="PLoS Genet.">
        <title>Phylogenetically driven sequencing of extremely halophilic archaea reveals strategies for static and dynamic osmo-response.</title>
        <authorList>
            <person name="Becker E.A."/>
            <person name="Seitzer P.M."/>
            <person name="Tritt A."/>
            <person name="Larsen D."/>
            <person name="Krusor M."/>
            <person name="Yao A.I."/>
            <person name="Wu D."/>
            <person name="Madern D."/>
            <person name="Eisen J.A."/>
            <person name="Darling A.E."/>
            <person name="Facciotti M.T."/>
        </authorList>
    </citation>
    <scope>NUCLEOTIDE SEQUENCE [LARGE SCALE GENOMIC DNA]</scope>
    <source>
        <strain evidence="2 3">GA33</strain>
    </source>
</reference>
<dbReference type="InterPro" id="IPR058320">
    <property type="entry name" value="DUF8007"/>
</dbReference>
<dbReference type="OrthoDB" id="165777at2157"/>
<dbReference type="PATRIC" id="fig|1114856.3.peg.2386"/>
<dbReference type="eggNOG" id="arCOG06327">
    <property type="taxonomic scope" value="Archaea"/>
</dbReference>
<dbReference type="Pfam" id="PF26029">
    <property type="entry name" value="DUF8007"/>
    <property type="match status" value="1"/>
</dbReference>
<dbReference type="Proteomes" id="UP000011599">
    <property type="component" value="Unassembled WGS sequence"/>
</dbReference>
<evidence type="ECO:0000313" key="2">
    <source>
        <dbReference type="EMBL" id="ELY40464.1"/>
    </source>
</evidence>
<dbReference type="RefSeq" id="WP_006090121.1">
    <property type="nucleotide sequence ID" value="NZ_AOHW01000032.1"/>
</dbReference>
<comment type="caution">
    <text evidence="2">The sequence shown here is derived from an EMBL/GenBank/DDBJ whole genome shotgun (WGS) entry which is preliminary data.</text>
</comment>
<evidence type="ECO:0000313" key="3">
    <source>
        <dbReference type="Proteomes" id="UP000011599"/>
    </source>
</evidence>
<gene>
    <name evidence="2" type="ORF">C496_11463</name>
</gene>
<feature type="compositionally biased region" description="Basic and acidic residues" evidence="1">
    <location>
        <begin position="24"/>
        <end position="38"/>
    </location>
</feature>
<keyword evidence="3" id="KW-1185">Reference proteome</keyword>
<name>L9VTI0_9EURY</name>
<organism evidence="2 3">
    <name type="scientific">Natronorubrum tibetense GA33</name>
    <dbReference type="NCBI Taxonomy" id="1114856"/>
    <lineage>
        <taxon>Archaea</taxon>
        <taxon>Methanobacteriati</taxon>
        <taxon>Methanobacteriota</taxon>
        <taxon>Stenosarchaea group</taxon>
        <taxon>Halobacteria</taxon>
        <taxon>Halobacteriales</taxon>
        <taxon>Natrialbaceae</taxon>
        <taxon>Natronorubrum</taxon>
    </lineage>
</organism>
<sequence>MAKDREACGRCSMSVATEVANADRSAEERADRDPYGEHRIEVDEDQLRTFSPGAWLSGVSSRLDDAAQRVIWGR</sequence>
<proteinExistence type="predicted"/>
<dbReference type="EMBL" id="AOHW01000032">
    <property type="protein sequence ID" value="ELY40464.1"/>
    <property type="molecule type" value="Genomic_DNA"/>
</dbReference>
<evidence type="ECO:0000256" key="1">
    <source>
        <dbReference type="SAM" id="MobiDB-lite"/>
    </source>
</evidence>
<feature type="region of interest" description="Disordered" evidence="1">
    <location>
        <begin position="18"/>
        <end position="38"/>
    </location>
</feature>
<accession>L9VTI0</accession>
<protein>
    <submittedName>
        <fullName evidence="2">Uncharacterized protein</fullName>
    </submittedName>
</protein>
<dbReference type="AlphaFoldDB" id="L9VTI0"/>